<gene>
    <name evidence="5" type="ORF">CAL29_00615</name>
</gene>
<evidence type="ECO:0000256" key="2">
    <source>
        <dbReference type="ARBA" id="ARBA00023125"/>
    </source>
</evidence>
<accession>A0A261SIW7</accession>
<dbReference type="PROSITE" id="PS50949">
    <property type="entry name" value="HTH_GNTR"/>
    <property type="match status" value="1"/>
</dbReference>
<evidence type="ECO:0000313" key="5">
    <source>
        <dbReference type="EMBL" id="OZI36981.1"/>
    </source>
</evidence>
<dbReference type="InterPro" id="IPR011711">
    <property type="entry name" value="GntR_C"/>
</dbReference>
<dbReference type="InterPro" id="IPR036388">
    <property type="entry name" value="WH-like_DNA-bd_sf"/>
</dbReference>
<dbReference type="Gene3D" id="1.20.120.530">
    <property type="entry name" value="GntR ligand-binding domain-like"/>
    <property type="match status" value="1"/>
</dbReference>
<evidence type="ECO:0000313" key="6">
    <source>
        <dbReference type="Proteomes" id="UP000216020"/>
    </source>
</evidence>
<evidence type="ECO:0000256" key="1">
    <source>
        <dbReference type="ARBA" id="ARBA00023015"/>
    </source>
</evidence>
<dbReference type="SMART" id="SM00345">
    <property type="entry name" value="HTH_GNTR"/>
    <property type="match status" value="1"/>
</dbReference>
<dbReference type="SMART" id="SM00895">
    <property type="entry name" value="FCD"/>
    <property type="match status" value="1"/>
</dbReference>
<dbReference type="Pfam" id="PF07729">
    <property type="entry name" value="FCD"/>
    <property type="match status" value="1"/>
</dbReference>
<evidence type="ECO:0000256" key="3">
    <source>
        <dbReference type="ARBA" id="ARBA00023163"/>
    </source>
</evidence>
<dbReference type="GO" id="GO:0003700">
    <property type="term" value="F:DNA-binding transcription factor activity"/>
    <property type="evidence" value="ECO:0007669"/>
    <property type="project" value="InterPro"/>
</dbReference>
<proteinExistence type="predicted"/>
<keyword evidence="3" id="KW-0804">Transcription</keyword>
<reference evidence="6" key="1">
    <citation type="submission" date="2017-05" db="EMBL/GenBank/DDBJ databases">
        <title>Complete and WGS of Bordetella genogroups.</title>
        <authorList>
            <person name="Spilker T."/>
            <person name="Lipuma J."/>
        </authorList>
    </citation>
    <scope>NUCLEOTIDE SEQUENCE [LARGE SCALE GENOMIC DNA]</scope>
    <source>
        <strain evidence="6">AU16122</strain>
    </source>
</reference>
<dbReference type="InterPro" id="IPR008920">
    <property type="entry name" value="TF_FadR/GntR_C"/>
</dbReference>
<dbReference type="InterPro" id="IPR036390">
    <property type="entry name" value="WH_DNA-bd_sf"/>
</dbReference>
<dbReference type="AlphaFoldDB" id="A0A261SIW7"/>
<keyword evidence="2" id="KW-0238">DNA-binding</keyword>
<protein>
    <recommendedName>
        <fullName evidence="4">HTH gntR-type domain-containing protein</fullName>
    </recommendedName>
</protein>
<dbReference type="RefSeq" id="WP_094851088.1">
    <property type="nucleotide sequence ID" value="NZ_NEVM01000001.1"/>
</dbReference>
<keyword evidence="6" id="KW-1185">Reference proteome</keyword>
<dbReference type="Proteomes" id="UP000216020">
    <property type="component" value="Unassembled WGS sequence"/>
</dbReference>
<organism evidence="5 6">
    <name type="scientific">Bordetella genomosp. 10</name>
    <dbReference type="NCBI Taxonomy" id="1416804"/>
    <lineage>
        <taxon>Bacteria</taxon>
        <taxon>Pseudomonadati</taxon>
        <taxon>Pseudomonadota</taxon>
        <taxon>Betaproteobacteria</taxon>
        <taxon>Burkholderiales</taxon>
        <taxon>Alcaligenaceae</taxon>
        <taxon>Bordetella</taxon>
    </lineage>
</organism>
<dbReference type="GO" id="GO:0003677">
    <property type="term" value="F:DNA binding"/>
    <property type="evidence" value="ECO:0007669"/>
    <property type="project" value="UniProtKB-KW"/>
</dbReference>
<dbReference type="EMBL" id="NEVM01000001">
    <property type="protein sequence ID" value="OZI36981.1"/>
    <property type="molecule type" value="Genomic_DNA"/>
</dbReference>
<dbReference type="PANTHER" id="PTHR43537">
    <property type="entry name" value="TRANSCRIPTIONAL REGULATOR, GNTR FAMILY"/>
    <property type="match status" value="1"/>
</dbReference>
<dbReference type="CDD" id="cd07377">
    <property type="entry name" value="WHTH_GntR"/>
    <property type="match status" value="1"/>
</dbReference>
<name>A0A261SIW7_9BORD</name>
<dbReference type="SUPFAM" id="SSF48008">
    <property type="entry name" value="GntR ligand-binding domain-like"/>
    <property type="match status" value="1"/>
</dbReference>
<keyword evidence="1" id="KW-0805">Transcription regulation</keyword>
<comment type="caution">
    <text evidence="5">The sequence shown here is derived from an EMBL/GenBank/DDBJ whole genome shotgun (WGS) entry which is preliminary data.</text>
</comment>
<dbReference type="Pfam" id="PF00392">
    <property type="entry name" value="GntR"/>
    <property type="match status" value="1"/>
</dbReference>
<dbReference type="SUPFAM" id="SSF46785">
    <property type="entry name" value="Winged helix' DNA-binding domain"/>
    <property type="match status" value="1"/>
</dbReference>
<feature type="domain" description="HTH gntR-type" evidence="4">
    <location>
        <begin position="12"/>
        <end position="79"/>
    </location>
</feature>
<dbReference type="Gene3D" id="1.10.10.10">
    <property type="entry name" value="Winged helix-like DNA-binding domain superfamily/Winged helix DNA-binding domain"/>
    <property type="match status" value="1"/>
</dbReference>
<dbReference type="OrthoDB" id="5343379at2"/>
<dbReference type="PANTHER" id="PTHR43537:SF5">
    <property type="entry name" value="UXU OPERON TRANSCRIPTIONAL REGULATOR"/>
    <property type="match status" value="1"/>
</dbReference>
<sequence length="238" mass="26227">MKSFRNQRISRRPLSDLLYEQVLERILSGELAPGASVSEAEVGAMFEVSRTPIREVLIKLGEQGLVDVFPQVGTFIAPIRIDEVTQAAFIRENLECALVREAAGKIDQAGVDALAAILREQEAAQQAGDMARFYQADEAMHARIAEIAGKPRVWRVIQQSKIHVDRVRRLALKQKLKASLVLEQHRRICDALAARDADGAAACMREHLHGVYEFVRKVAVDEMPASGGMKTGTKTGTA</sequence>
<dbReference type="InterPro" id="IPR000524">
    <property type="entry name" value="Tscrpt_reg_HTH_GntR"/>
</dbReference>
<evidence type="ECO:0000259" key="4">
    <source>
        <dbReference type="PROSITE" id="PS50949"/>
    </source>
</evidence>